<keyword evidence="3" id="KW-1185">Reference proteome</keyword>
<organism evidence="2 3">
    <name type="scientific">Austropuccinia psidii MF-1</name>
    <dbReference type="NCBI Taxonomy" id="1389203"/>
    <lineage>
        <taxon>Eukaryota</taxon>
        <taxon>Fungi</taxon>
        <taxon>Dikarya</taxon>
        <taxon>Basidiomycota</taxon>
        <taxon>Pucciniomycotina</taxon>
        <taxon>Pucciniomycetes</taxon>
        <taxon>Pucciniales</taxon>
        <taxon>Sphaerophragmiaceae</taxon>
        <taxon>Austropuccinia</taxon>
    </lineage>
</organism>
<protein>
    <submittedName>
        <fullName evidence="2">Uncharacterized protein</fullName>
    </submittedName>
</protein>
<reference evidence="2" key="1">
    <citation type="submission" date="2021-03" db="EMBL/GenBank/DDBJ databases">
        <title>Draft genome sequence of rust myrtle Austropuccinia psidii MF-1, a brazilian biotype.</title>
        <authorList>
            <person name="Quecine M.C."/>
            <person name="Pachon D.M.R."/>
            <person name="Bonatelli M.L."/>
            <person name="Correr F.H."/>
            <person name="Franceschini L.M."/>
            <person name="Leite T.F."/>
            <person name="Margarido G.R.A."/>
            <person name="Almeida C.A."/>
            <person name="Ferrarezi J.A."/>
            <person name="Labate C.A."/>
        </authorList>
    </citation>
    <scope>NUCLEOTIDE SEQUENCE</scope>
    <source>
        <strain evidence="2">MF-1</strain>
    </source>
</reference>
<dbReference type="EMBL" id="AVOT02008719">
    <property type="protein sequence ID" value="MBW0486575.1"/>
    <property type="molecule type" value="Genomic_DNA"/>
</dbReference>
<proteinExistence type="predicted"/>
<comment type="caution">
    <text evidence="2">The sequence shown here is derived from an EMBL/GenBank/DDBJ whole genome shotgun (WGS) entry which is preliminary data.</text>
</comment>
<name>A0A9Q3CP38_9BASI</name>
<evidence type="ECO:0000313" key="3">
    <source>
        <dbReference type="Proteomes" id="UP000765509"/>
    </source>
</evidence>
<dbReference type="Proteomes" id="UP000765509">
    <property type="component" value="Unassembled WGS sequence"/>
</dbReference>
<sequence>MPEPQRTDGGGAEGEESVSSVSLKLMAKELCNRRIQCFRILHSNPEDDTEASHGPSTWAPINHPRPSLQYWGRSYSMVLDPLNGPRP</sequence>
<gene>
    <name evidence="2" type="ORF">O181_026290</name>
</gene>
<evidence type="ECO:0000256" key="1">
    <source>
        <dbReference type="SAM" id="MobiDB-lite"/>
    </source>
</evidence>
<accession>A0A9Q3CP38</accession>
<evidence type="ECO:0000313" key="2">
    <source>
        <dbReference type="EMBL" id="MBW0486575.1"/>
    </source>
</evidence>
<feature type="region of interest" description="Disordered" evidence="1">
    <location>
        <begin position="1"/>
        <end position="21"/>
    </location>
</feature>
<dbReference type="AlphaFoldDB" id="A0A9Q3CP38"/>